<dbReference type="InterPro" id="IPR011006">
    <property type="entry name" value="CheY-like_superfamily"/>
</dbReference>
<dbReference type="RefSeq" id="WP_205721916.1">
    <property type="nucleotide sequence ID" value="NZ_CP070608.1"/>
</dbReference>
<proteinExistence type="predicted"/>
<gene>
    <name evidence="10" type="ORF">JR347_17770</name>
</gene>
<keyword evidence="1 7" id="KW-0597">Phosphoprotein</keyword>
<feature type="domain" description="Response regulatory" evidence="9">
    <location>
        <begin position="4"/>
        <end position="118"/>
    </location>
</feature>
<dbReference type="InterPro" id="IPR001789">
    <property type="entry name" value="Sig_transdc_resp-reg_receiver"/>
</dbReference>
<evidence type="ECO:0000256" key="5">
    <source>
        <dbReference type="ARBA" id="ARBA00023015"/>
    </source>
</evidence>
<evidence type="ECO:0000256" key="1">
    <source>
        <dbReference type="ARBA" id="ARBA00022553"/>
    </source>
</evidence>
<dbReference type="Pfam" id="PF02954">
    <property type="entry name" value="HTH_8"/>
    <property type="match status" value="1"/>
</dbReference>
<dbReference type="EMBL" id="CP070608">
    <property type="protein sequence ID" value="QSE97405.1"/>
    <property type="molecule type" value="Genomic_DNA"/>
</dbReference>
<dbReference type="Gene3D" id="1.10.10.60">
    <property type="entry name" value="Homeodomain-like"/>
    <property type="match status" value="1"/>
</dbReference>
<evidence type="ECO:0000256" key="6">
    <source>
        <dbReference type="ARBA" id="ARBA00023163"/>
    </source>
</evidence>
<keyword evidence="5" id="KW-0805">Transcription regulation</keyword>
<dbReference type="GO" id="GO:0005524">
    <property type="term" value="F:ATP binding"/>
    <property type="evidence" value="ECO:0007669"/>
    <property type="project" value="UniProtKB-KW"/>
</dbReference>
<dbReference type="InterPro" id="IPR027417">
    <property type="entry name" value="P-loop_NTPase"/>
</dbReference>
<dbReference type="FunFam" id="3.40.50.300:FF:000006">
    <property type="entry name" value="DNA-binding transcriptional regulator NtrC"/>
    <property type="match status" value="1"/>
</dbReference>
<keyword evidence="3" id="KW-0067">ATP-binding</keyword>
<dbReference type="PRINTS" id="PR01590">
    <property type="entry name" value="HTHFIS"/>
</dbReference>
<reference evidence="10" key="1">
    <citation type="submission" date="2021-02" db="EMBL/GenBank/DDBJ databases">
        <title>Fulvivirga sp. S481 isolated from sea water.</title>
        <authorList>
            <person name="Bae S.S."/>
            <person name="Baek K."/>
        </authorList>
    </citation>
    <scope>NUCLEOTIDE SEQUENCE</scope>
    <source>
        <strain evidence="10">S481</strain>
    </source>
</reference>
<dbReference type="Pfam" id="PF25601">
    <property type="entry name" value="AAA_lid_14"/>
    <property type="match status" value="1"/>
</dbReference>
<dbReference type="Gene3D" id="3.40.50.300">
    <property type="entry name" value="P-loop containing nucleotide triphosphate hydrolases"/>
    <property type="match status" value="1"/>
</dbReference>
<dbReference type="PANTHER" id="PTHR32071:SF81">
    <property type="entry name" value="PROPIONATE CATABOLISM OPERON REGULATORY PROTEIN"/>
    <property type="match status" value="1"/>
</dbReference>
<keyword evidence="6" id="KW-0804">Transcription</keyword>
<dbReference type="SUPFAM" id="SSF52540">
    <property type="entry name" value="P-loop containing nucleoside triphosphate hydrolases"/>
    <property type="match status" value="1"/>
</dbReference>
<dbReference type="GO" id="GO:0000160">
    <property type="term" value="P:phosphorelay signal transduction system"/>
    <property type="evidence" value="ECO:0007669"/>
    <property type="project" value="UniProtKB-KW"/>
</dbReference>
<dbReference type="FunFam" id="3.40.50.2300:FF:000018">
    <property type="entry name" value="DNA-binding transcriptional regulator NtrC"/>
    <property type="match status" value="1"/>
</dbReference>
<dbReference type="InterPro" id="IPR002197">
    <property type="entry name" value="HTH_Fis"/>
</dbReference>
<dbReference type="InterPro" id="IPR058031">
    <property type="entry name" value="AAA_lid_NorR"/>
</dbReference>
<dbReference type="GO" id="GO:0006355">
    <property type="term" value="P:regulation of DNA-templated transcription"/>
    <property type="evidence" value="ECO:0007669"/>
    <property type="project" value="InterPro"/>
</dbReference>
<keyword evidence="2" id="KW-0547">Nucleotide-binding</keyword>
<dbReference type="SMART" id="SM00382">
    <property type="entry name" value="AAA"/>
    <property type="match status" value="1"/>
</dbReference>
<dbReference type="SUPFAM" id="SSF46689">
    <property type="entry name" value="Homeodomain-like"/>
    <property type="match status" value="1"/>
</dbReference>
<dbReference type="InterPro" id="IPR002078">
    <property type="entry name" value="Sigma_54_int"/>
</dbReference>
<evidence type="ECO:0000256" key="7">
    <source>
        <dbReference type="PROSITE-ProRule" id="PRU00169"/>
    </source>
</evidence>
<dbReference type="Pfam" id="PF00072">
    <property type="entry name" value="Response_reg"/>
    <property type="match status" value="1"/>
</dbReference>
<dbReference type="KEGG" id="fuv:JR347_17770"/>
<dbReference type="InterPro" id="IPR009057">
    <property type="entry name" value="Homeodomain-like_sf"/>
</dbReference>
<evidence type="ECO:0000313" key="11">
    <source>
        <dbReference type="Proteomes" id="UP000662783"/>
    </source>
</evidence>
<dbReference type="GO" id="GO:0043565">
    <property type="term" value="F:sequence-specific DNA binding"/>
    <property type="evidence" value="ECO:0007669"/>
    <property type="project" value="InterPro"/>
</dbReference>
<dbReference type="AlphaFoldDB" id="A0A975A0P2"/>
<feature type="modified residue" description="4-aspartylphosphate" evidence="7">
    <location>
        <position position="53"/>
    </location>
</feature>
<dbReference type="InterPro" id="IPR003593">
    <property type="entry name" value="AAA+_ATPase"/>
</dbReference>
<evidence type="ECO:0000259" key="8">
    <source>
        <dbReference type="PROSITE" id="PS50045"/>
    </source>
</evidence>
<keyword evidence="4" id="KW-0902">Two-component regulatory system</keyword>
<name>A0A975A0P2_9BACT</name>
<dbReference type="InterPro" id="IPR025662">
    <property type="entry name" value="Sigma_54_int_dom_ATP-bd_1"/>
</dbReference>
<sequence>MNYKVLIIDDDEDICLLLERLLSKNDYSVSTAEDGESGFKLLKKDKPDLVLCDFKLPDYSGIDMLRKIKVLHPQLPVIIITGYSDVKIAVDALKKGAYNYVTKPLYPDEILMMVKEAISSHHQPILDSKSTKPKKSQKEELTIIKGASPQSEVVWKHVDLIAPTNMSVIIQGETGTGKEYVARAIHLQSERKGHKFLAVDCGALSDDLAGSELFGHVKGSFTGAINDKSGCFEQAKGGTLFLDEIGNLSYENQMKMLRALQERKIRRVGGDKEIDIDVRVVVATNEPLPDLIQSGDFREDLYHRLNEFKIELAPLRERKADIVIYAEYFLKLANDQLNKNIKGFDKSALEVIKHYSWEGNLRELKNVIKRAVLLASSTTIDKTCLPAEIVTGIDHTSVNAEDNLSLKAAVKVAEIKAINMALKKAAFNKSKAAEYLEVDRKTLYNKLNEYGII</sequence>
<dbReference type="Gene3D" id="3.40.50.2300">
    <property type="match status" value="1"/>
</dbReference>
<evidence type="ECO:0000256" key="3">
    <source>
        <dbReference type="ARBA" id="ARBA00022840"/>
    </source>
</evidence>
<dbReference type="CDD" id="cd00009">
    <property type="entry name" value="AAA"/>
    <property type="match status" value="1"/>
</dbReference>
<dbReference type="PROSITE" id="PS00675">
    <property type="entry name" value="SIGMA54_INTERACT_1"/>
    <property type="match status" value="1"/>
</dbReference>
<dbReference type="Proteomes" id="UP000662783">
    <property type="component" value="Chromosome"/>
</dbReference>
<evidence type="ECO:0000313" key="10">
    <source>
        <dbReference type="EMBL" id="QSE97405.1"/>
    </source>
</evidence>
<dbReference type="PROSITE" id="PS50045">
    <property type="entry name" value="SIGMA54_INTERACT_4"/>
    <property type="match status" value="1"/>
</dbReference>
<dbReference type="PROSITE" id="PS50110">
    <property type="entry name" value="RESPONSE_REGULATORY"/>
    <property type="match status" value="1"/>
</dbReference>
<evidence type="ECO:0000256" key="4">
    <source>
        <dbReference type="ARBA" id="ARBA00023012"/>
    </source>
</evidence>
<evidence type="ECO:0000259" key="9">
    <source>
        <dbReference type="PROSITE" id="PS50110"/>
    </source>
</evidence>
<evidence type="ECO:0000256" key="2">
    <source>
        <dbReference type="ARBA" id="ARBA00022741"/>
    </source>
</evidence>
<dbReference type="Gene3D" id="1.10.8.60">
    <property type="match status" value="1"/>
</dbReference>
<feature type="domain" description="Sigma-54 factor interaction" evidence="8">
    <location>
        <begin position="144"/>
        <end position="373"/>
    </location>
</feature>
<dbReference type="PANTHER" id="PTHR32071">
    <property type="entry name" value="TRANSCRIPTIONAL REGULATORY PROTEIN"/>
    <property type="match status" value="1"/>
</dbReference>
<keyword evidence="11" id="KW-1185">Reference proteome</keyword>
<dbReference type="Pfam" id="PF00158">
    <property type="entry name" value="Sigma54_activat"/>
    <property type="match status" value="1"/>
</dbReference>
<dbReference type="SMART" id="SM00448">
    <property type="entry name" value="REC"/>
    <property type="match status" value="1"/>
</dbReference>
<dbReference type="SUPFAM" id="SSF52172">
    <property type="entry name" value="CheY-like"/>
    <property type="match status" value="1"/>
</dbReference>
<organism evidence="10 11">
    <name type="scientific">Fulvivirga lutea</name>
    <dbReference type="NCBI Taxonomy" id="2810512"/>
    <lineage>
        <taxon>Bacteria</taxon>
        <taxon>Pseudomonadati</taxon>
        <taxon>Bacteroidota</taxon>
        <taxon>Cytophagia</taxon>
        <taxon>Cytophagales</taxon>
        <taxon>Fulvivirgaceae</taxon>
        <taxon>Fulvivirga</taxon>
    </lineage>
</organism>
<protein>
    <submittedName>
        <fullName evidence="10">Sigma-54-dependent Fis family transcriptional regulator</fullName>
    </submittedName>
</protein>
<accession>A0A975A0P2</accession>